<feature type="compositionally biased region" description="Low complexity" evidence="2">
    <location>
        <begin position="794"/>
        <end position="803"/>
    </location>
</feature>
<dbReference type="Pfam" id="PF13581">
    <property type="entry name" value="HATPase_c_2"/>
    <property type="match status" value="1"/>
</dbReference>
<dbReference type="InterPro" id="IPR052016">
    <property type="entry name" value="Bact_Sigma-Reg"/>
</dbReference>
<proteinExistence type="predicted"/>
<name>A0A0B5EGI7_STRA4</name>
<dbReference type="InterPro" id="IPR029016">
    <property type="entry name" value="GAF-like_dom_sf"/>
</dbReference>
<feature type="region of interest" description="Disordered" evidence="2">
    <location>
        <begin position="794"/>
        <end position="833"/>
    </location>
</feature>
<dbReference type="InterPro" id="IPR000014">
    <property type="entry name" value="PAS"/>
</dbReference>
<dbReference type="AlphaFoldDB" id="A0A0B5EGI7"/>
<sequence>MSSRRPVPPPAPFEGAVVAVLDARGRFTHVTEAAARLLGRSSAELTGTAARALVLPHPPGARPSPVPGGRWLRLRRRGGRPAEVWVRLLPLSGERGALLALGVPEEEMERWGAAIALGRAVLGQDRWQTAVHDLDLRVRHASPAALRAGRIGPDGRDPLVDTPCLDGTGTAGELLRQVIDSGEPLVDTAGVLRARTPGENDRFVSLTAVRLDGLDGRPTGVFTSLVDVTERYRSRKRLDLVYRASRNLGASLDIEQTARDLVDLLVPGFADLASVEIVENMAQGAEPPPGAIGTEIRVRRTAAKSATGSWPADQRGIGAPLPRLPTGPDFRRMENGEALITRSRAEHLALLGGGPEAASITPEDLHTAMGAVLLARGRLLGYVQVQRTHTPFVYDEEDAELLLEIVARAALSMDNARRYTREHNLAVLLQKSLLPPLATSSAAAETVGRYLPAGGGASVGGDWFDALPLSSLRTAFVLGDVIGHGLNAAATMARVRTAVQTLADLDLPPGELLVRLDDLVVRIAEEAEHSDTVGASCLYAVYDPVTGHCRMASAGHPAPAVLRPDGTVQLVEVEPGPTLGVGGMPFAQTEVELPEGSVLVLYSDGFTDDGHGGRSAGEELCARIARAGRPGRPLQETADALLAPVRAAPGRQDDVTLLLARTRRVPGRDVASWQFPPEPAAVADAREAAVGRLTDWGLDALAFSTELVVSELVTNAIRYAAGPVALRLIRDRMLICEVGDSSESQPRLRQARSTDEGGRGLFLVAQLTNRWGSRYGDAGKTIWTEQALGGTGETAAEGLWGDVGDLEGLEGEPGESGTGDLEEPGGSGGDVRP</sequence>
<dbReference type="CDD" id="cd00130">
    <property type="entry name" value="PAS"/>
    <property type="match status" value="1"/>
</dbReference>
<dbReference type="KEGG" id="sals:SLNWT_0867"/>
<feature type="compositionally biased region" description="Acidic residues" evidence="2">
    <location>
        <begin position="804"/>
        <end position="813"/>
    </location>
</feature>
<dbReference type="InterPro" id="IPR001932">
    <property type="entry name" value="PPM-type_phosphatase-like_dom"/>
</dbReference>
<dbReference type="InterPro" id="IPR036890">
    <property type="entry name" value="HATPase_C_sf"/>
</dbReference>
<dbReference type="Proteomes" id="UP000031523">
    <property type="component" value="Chromosome"/>
</dbReference>
<dbReference type="Gene3D" id="3.30.450.40">
    <property type="match status" value="1"/>
</dbReference>
<evidence type="ECO:0000313" key="4">
    <source>
        <dbReference type="EMBL" id="AJE81243.1"/>
    </source>
</evidence>
<dbReference type="InterPro" id="IPR036457">
    <property type="entry name" value="PPM-type-like_dom_sf"/>
</dbReference>
<evidence type="ECO:0000256" key="1">
    <source>
        <dbReference type="ARBA" id="ARBA00022801"/>
    </source>
</evidence>
<dbReference type="Gene3D" id="3.60.40.10">
    <property type="entry name" value="PPM-type phosphatase domain"/>
    <property type="match status" value="1"/>
</dbReference>
<evidence type="ECO:0000259" key="3">
    <source>
        <dbReference type="PROSITE" id="PS50112"/>
    </source>
</evidence>
<dbReference type="PANTHER" id="PTHR43156:SF2">
    <property type="entry name" value="STAGE II SPORULATION PROTEIN E"/>
    <property type="match status" value="1"/>
</dbReference>
<dbReference type="CDD" id="cd16936">
    <property type="entry name" value="HATPase_RsbW-like"/>
    <property type="match status" value="1"/>
</dbReference>
<dbReference type="SUPFAM" id="SSF55781">
    <property type="entry name" value="GAF domain-like"/>
    <property type="match status" value="1"/>
</dbReference>
<evidence type="ECO:0000256" key="2">
    <source>
        <dbReference type="SAM" id="MobiDB-lite"/>
    </source>
</evidence>
<reference evidence="4 5" key="1">
    <citation type="submission" date="2015-01" db="EMBL/GenBank/DDBJ databases">
        <title>Enhanced salinomycin production by adjusting the supply of polyketide extender units in Streptomyce albus DSM 41398.</title>
        <authorList>
            <person name="Lu C."/>
        </authorList>
    </citation>
    <scope>NUCLEOTIDE SEQUENCE [LARGE SCALE GENOMIC DNA]</scope>
    <source>
        <strain evidence="5">ATCC 21838 / DSM 41398 / FERM P-419 / JCM 4703 / NBRC 107858</strain>
    </source>
</reference>
<feature type="domain" description="PAS" evidence="3">
    <location>
        <begin position="18"/>
        <end position="58"/>
    </location>
</feature>
<dbReference type="InterPro" id="IPR003594">
    <property type="entry name" value="HATPase_dom"/>
</dbReference>
<evidence type="ECO:0000313" key="5">
    <source>
        <dbReference type="Proteomes" id="UP000031523"/>
    </source>
</evidence>
<organism evidence="4 5">
    <name type="scientific">Streptomyces albus (strain ATCC 21838 / DSM 41398 / FERM P-419 / JCM 4703 / NBRC 107858)</name>
    <dbReference type="NCBI Taxonomy" id="1081613"/>
    <lineage>
        <taxon>Bacteria</taxon>
        <taxon>Bacillati</taxon>
        <taxon>Actinomycetota</taxon>
        <taxon>Actinomycetes</taxon>
        <taxon>Kitasatosporales</taxon>
        <taxon>Streptomycetaceae</taxon>
        <taxon>Streptomyces</taxon>
    </lineage>
</organism>
<dbReference type="SUPFAM" id="SSF55785">
    <property type="entry name" value="PYP-like sensor domain (PAS domain)"/>
    <property type="match status" value="1"/>
</dbReference>
<feature type="region of interest" description="Disordered" evidence="2">
    <location>
        <begin position="305"/>
        <end position="330"/>
    </location>
</feature>
<dbReference type="Gene3D" id="3.30.450.20">
    <property type="entry name" value="PAS domain"/>
    <property type="match status" value="2"/>
</dbReference>
<dbReference type="Pfam" id="PF08448">
    <property type="entry name" value="PAS_4"/>
    <property type="match status" value="1"/>
</dbReference>
<dbReference type="SMART" id="SM00331">
    <property type="entry name" value="PP2C_SIG"/>
    <property type="match status" value="1"/>
</dbReference>
<dbReference type="InterPro" id="IPR035965">
    <property type="entry name" value="PAS-like_dom_sf"/>
</dbReference>
<keyword evidence="1" id="KW-0378">Hydrolase</keyword>
<dbReference type="SUPFAM" id="SSF81606">
    <property type="entry name" value="PP2C-like"/>
    <property type="match status" value="1"/>
</dbReference>
<protein>
    <submittedName>
        <fullName evidence="4">Magnesium or manganese-dependent protein phosphatase</fullName>
    </submittedName>
</protein>
<dbReference type="PROSITE" id="PS50112">
    <property type="entry name" value="PAS"/>
    <property type="match status" value="1"/>
</dbReference>
<dbReference type="EMBL" id="CP010519">
    <property type="protein sequence ID" value="AJE81243.1"/>
    <property type="molecule type" value="Genomic_DNA"/>
</dbReference>
<dbReference type="Gene3D" id="3.30.565.10">
    <property type="entry name" value="Histidine kinase-like ATPase, C-terminal domain"/>
    <property type="match status" value="1"/>
</dbReference>
<dbReference type="PANTHER" id="PTHR43156">
    <property type="entry name" value="STAGE II SPORULATION PROTEIN E-RELATED"/>
    <property type="match status" value="1"/>
</dbReference>
<dbReference type="InterPro" id="IPR013656">
    <property type="entry name" value="PAS_4"/>
</dbReference>
<accession>A0A0B5EGI7</accession>
<dbReference type="GO" id="GO:0016791">
    <property type="term" value="F:phosphatase activity"/>
    <property type="evidence" value="ECO:0007669"/>
    <property type="project" value="TreeGrafter"/>
</dbReference>
<dbReference type="FunFam" id="3.30.565.10:FF:000028">
    <property type="entry name" value="PAS sensor protein"/>
    <property type="match status" value="1"/>
</dbReference>
<dbReference type="Pfam" id="PF07228">
    <property type="entry name" value="SpoIIE"/>
    <property type="match status" value="1"/>
</dbReference>
<keyword evidence="5" id="KW-1185">Reference proteome</keyword>
<gene>
    <name evidence="4" type="ORF">SLNWT_0867</name>
</gene>
<dbReference type="SUPFAM" id="SSF55874">
    <property type="entry name" value="ATPase domain of HSP90 chaperone/DNA topoisomerase II/histidine kinase"/>
    <property type="match status" value="1"/>
</dbReference>